<dbReference type="GO" id="GO:0005829">
    <property type="term" value="C:cytosol"/>
    <property type="evidence" value="ECO:0007669"/>
    <property type="project" value="TreeGrafter"/>
</dbReference>
<comment type="caution">
    <text evidence="9">Lacks conserved residue(s) required for the propagation of feature annotation.</text>
</comment>
<comment type="catalytic activity">
    <reaction evidence="7 9">
        <text>N-(5-phospho-beta-D-ribosyl)anthranilate + diphosphate = 5-phospho-alpha-D-ribose 1-diphosphate + anthranilate</text>
        <dbReference type="Rhea" id="RHEA:11768"/>
        <dbReference type="ChEBI" id="CHEBI:16567"/>
        <dbReference type="ChEBI" id="CHEBI:18277"/>
        <dbReference type="ChEBI" id="CHEBI:33019"/>
        <dbReference type="ChEBI" id="CHEBI:58017"/>
        <dbReference type="EC" id="2.4.2.18"/>
    </reaction>
</comment>
<dbReference type="HAMAP" id="MF_00211">
    <property type="entry name" value="TrpD"/>
    <property type="match status" value="1"/>
</dbReference>
<dbReference type="SUPFAM" id="SSF52418">
    <property type="entry name" value="Nucleoside phosphorylase/phosphoribosyltransferase catalytic domain"/>
    <property type="match status" value="1"/>
</dbReference>
<dbReference type="InterPro" id="IPR036320">
    <property type="entry name" value="Glycosyl_Trfase_fam3_N_dom_sf"/>
</dbReference>
<keyword evidence="9" id="KW-0460">Magnesium</keyword>
<dbReference type="NCBIfam" id="TIGR01245">
    <property type="entry name" value="trpD"/>
    <property type="match status" value="1"/>
</dbReference>
<dbReference type="STRING" id="927083.DB32_004297"/>
<comment type="function">
    <text evidence="9">Catalyzes the transfer of the phosphoribosyl group of 5-phosphorylribose-1-pyrophosphate (PRPP) to anthranilate to yield N-(5'-phosphoribosyl)-anthranilate (PRA).</text>
</comment>
<dbReference type="GO" id="GO:0004048">
    <property type="term" value="F:anthranilate phosphoribosyltransferase activity"/>
    <property type="evidence" value="ECO:0007669"/>
    <property type="project" value="UniProtKB-UniRule"/>
</dbReference>
<keyword evidence="5 9" id="KW-0822">Tryptophan biosynthesis</keyword>
<feature type="domain" description="Glycosyl transferase family 3 N-terminal" evidence="11">
    <location>
        <begin position="6"/>
        <end position="67"/>
    </location>
</feature>
<evidence type="ECO:0000256" key="4">
    <source>
        <dbReference type="ARBA" id="ARBA00022679"/>
    </source>
</evidence>
<feature type="binding site" evidence="9">
    <location>
        <begin position="87"/>
        <end position="88"/>
    </location>
    <ligand>
        <name>5-phospho-alpha-D-ribose 1-diphosphate</name>
        <dbReference type="ChEBI" id="CHEBI:58017"/>
    </ligand>
</feature>
<feature type="binding site" evidence="9">
    <location>
        <begin position="94"/>
        <end position="97"/>
    </location>
    <ligand>
        <name>5-phospho-alpha-D-ribose 1-diphosphate</name>
        <dbReference type="ChEBI" id="CHEBI:58017"/>
    </ligand>
</feature>
<dbReference type="InterPro" id="IPR000312">
    <property type="entry name" value="Glycosyl_Trfase_fam3"/>
</dbReference>
<dbReference type="EC" id="2.4.2.18" evidence="9"/>
<comment type="similarity">
    <text evidence="8">In the C-terminal section; belongs to the anthranilate phosphoribosyltransferase family.</text>
</comment>
<dbReference type="KEGG" id="samy:DB32_004297"/>
<feature type="binding site" evidence="9">
    <location>
        <begin position="112"/>
        <end position="120"/>
    </location>
    <ligand>
        <name>5-phospho-alpha-D-ribose 1-diphosphate</name>
        <dbReference type="ChEBI" id="CHEBI:58017"/>
    </ligand>
</feature>
<proteinExistence type="inferred from homology"/>
<accession>A0A0F6W4F3</accession>
<dbReference type="InterPro" id="IPR005940">
    <property type="entry name" value="Anthranilate_Pribosyl_Tfrase"/>
</dbReference>
<keyword evidence="2 9" id="KW-0028">Amino-acid biosynthesis</keyword>
<feature type="binding site" evidence="9">
    <location>
        <position position="115"/>
    </location>
    <ligand>
        <name>anthranilate</name>
        <dbReference type="ChEBI" id="CHEBI:16567"/>
        <label>1</label>
    </ligand>
</feature>
<evidence type="ECO:0000256" key="2">
    <source>
        <dbReference type="ARBA" id="ARBA00022605"/>
    </source>
</evidence>
<dbReference type="SUPFAM" id="SSF47648">
    <property type="entry name" value="Nucleoside phosphorylase/phosphoribosyltransferase N-terminal domain"/>
    <property type="match status" value="1"/>
</dbReference>
<dbReference type="InterPro" id="IPR017459">
    <property type="entry name" value="Glycosyl_Trfase_fam3_N_dom"/>
</dbReference>
<evidence type="ECO:0000256" key="5">
    <source>
        <dbReference type="ARBA" id="ARBA00022822"/>
    </source>
</evidence>
<comment type="similarity">
    <text evidence="9">Belongs to the anthranilate phosphoribosyltransferase family.</text>
</comment>
<organism evidence="12 13">
    <name type="scientific">Sandaracinus amylolyticus</name>
    <dbReference type="NCBI Taxonomy" id="927083"/>
    <lineage>
        <taxon>Bacteria</taxon>
        <taxon>Pseudomonadati</taxon>
        <taxon>Myxococcota</taxon>
        <taxon>Polyangia</taxon>
        <taxon>Polyangiales</taxon>
        <taxon>Sandaracinaceae</taxon>
        <taxon>Sandaracinus</taxon>
    </lineage>
</organism>
<dbReference type="RefSeq" id="WP_075097577.1">
    <property type="nucleotide sequence ID" value="NZ_CP011125.1"/>
</dbReference>
<keyword evidence="4 9" id="KW-0808">Transferase</keyword>
<dbReference type="OrthoDB" id="9806430at2"/>
<dbReference type="PANTHER" id="PTHR43285:SF2">
    <property type="entry name" value="ANTHRANILATE PHOSPHORIBOSYLTRANSFERASE"/>
    <property type="match status" value="1"/>
</dbReference>
<gene>
    <name evidence="9" type="primary">trpD</name>
    <name evidence="12" type="ORF">DB32_004297</name>
</gene>
<protein>
    <recommendedName>
        <fullName evidence="9">Anthranilate phosphoribosyltransferase</fullName>
        <ecNumber evidence="9">2.4.2.18</ecNumber>
    </recommendedName>
</protein>
<feature type="binding site" evidence="9">
    <location>
        <position position="96"/>
    </location>
    <ligand>
        <name>Mg(2+)</name>
        <dbReference type="ChEBI" id="CHEBI:18420"/>
        <label>1</label>
    </ligand>
</feature>
<keyword evidence="6 9" id="KW-0057">Aromatic amino acid biosynthesis</keyword>
<evidence type="ECO:0000256" key="6">
    <source>
        <dbReference type="ARBA" id="ARBA00023141"/>
    </source>
</evidence>
<dbReference type="AlphaFoldDB" id="A0A0F6W4F3"/>
<feature type="binding site" evidence="9">
    <location>
        <position position="124"/>
    </location>
    <ligand>
        <name>5-phospho-alpha-D-ribose 1-diphosphate</name>
        <dbReference type="ChEBI" id="CHEBI:58017"/>
    </ligand>
</feature>
<evidence type="ECO:0000259" key="11">
    <source>
        <dbReference type="Pfam" id="PF02885"/>
    </source>
</evidence>
<name>A0A0F6W4F3_9BACT</name>
<dbReference type="Gene3D" id="3.40.1030.10">
    <property type="entry name" value="Nucleoside phosphorylase/phosphoribosyltransferase catalytic domain"/>
    <property type="match status" value="1"/>
</dbReference>
<feature type="binding site" evidence="9">
    <location>
        <position position="92"/>
    </location>
    <ligand>
        <name>5-phospho-alpha-D-ribose 1-diphosphate</name>
        <dbReference type="ChEBI" id="CHEBI:58017"/>
    </ligand>
</feature>
<keyword evidence="3 9" id="KW-0328">Glycosyltransferase</keyword>
<evidence type="ECO:0000313" key="12">
    <source>
        <dbReference type="EMBL" id="AKF07148.1"/>
    </source>
</evidence>
<feature type="binding site" evidence="9">
    <location>
        <position position="229"/>
    </location>
    <ligand>
        <name>Mg(2+)</name>
        <dbReference type="ChEBI" id="CHEBI:18420"/>
        <label>2</label>
    </ligand>
</feature>
<dbReference type="Pfam" id="PF00591">
    <property type="entry name" value="Glycos_transf_3"/>
    <property type="match status" value="1"/>
</dbReference>
<evidence type="ECO:0000256" key="7">
    <source>
        <dbReference type="ARBA" id="ARBA00052328"/>
    </source>
</evidence>
<dbReference type="Proteomes" id="UP000034883">
    <property type="component" value="Chromosome"/>
</dbReference>
<dbReference type="FunFam" id="3.40.1030.10:FF:000002">
    <property type="entry name" value="Anthranilate phosphoribosyltransferase"/>
    <property type="match status" value="1"/>
</dbReference>
<feature type="domain" description="Glycosyl transferase family 3" evidence="10">
    <location>
        <begin position="78"/>
        <end position="327"/>
    </location>
</feature>
<feature type="binding site" evidence="9">
    <location>
        <position position="84"/>
    </location>
    <ligand>
        <name>5-phospho-alpha-D-ribose 1-diphosphate</name>
        <dbReference type="ChEBI" id="CHEBI:58017"/>
    </ligand>
</feature>
<dbReference type="PANTHER" id="PTHR43285">
    <property type="entry name" value="ANTHRANILATE PHOSPHORIBOSYLTRANSFERASE"/>
    <property type="match status" value="1"/>
</dbReference>
<reference evidence="12 13" key="1">
    <citation type="submission" date="2015-03" db="EMBL/GenBank/DDBJ databases">
        <title>Genome assembly of Sandaracinus amylolyticus DSM 53668.</title>
        <authorList>
            <person name="Sharma G."/>
            <person name="Subramanian S."/>
        </authorList>
    </citation>
    <scope>NUCLEOTIDE SEQUENCE [LARGE SCALE GENOMIC DNA]</scope>
    <source>
        <strain evidence="12 13">DSM 53668</strain>
    </source>
</reference>
<keyword evidence="9" id="KW-0479">Metal-binding</keyword>
<comment type="subunit">
    <text evidence="9">Homodimer.</text>
</comment>
<evidence type="ECO:0000259" key="10">
    <source>
        <dbReference type="Pfam" id="PF00591"/>
    </source>
</evidence>
<keyword evidence="13" id="KW-1185">Reference proteome</keyword>
<dbReference type="InterPro" id="IPR035902">
    <property type="entry name" value="Nuc_phospho_transferase"/>
</dbReference>
<sequence length="338" mass="34960">MSTSVRDALARVLEGRALDADAMESAMDAILAGEATPAQIAGLAIALRMRGESPTELAAAARAMRRRVVPPSIEIDGVLLDTCGTGGDGAGTFNVSTTCAVVVAACGVRVAKHGNRAVSSRAGSADVLEALGVRVDASPEVVARHVRELGIGFLFAPAYHAALRHAAGVRRELGVRTFFNLLGPLANPASATHQLVGVYDAARVRTMAEVLGLLGVRAAWVVHGHGGLDEIAPEGATRVARLEDGRVVEDEIVPRDFGLEDAPIAGLSGGDAHDNARLVRAVLSGERGARRSAVVINAAAALIVAGAERDRRAARERVEAAIDSGAATRLLDAWVHAS</sequence>
<dbReference type="GO" id="GO:0000287">
    <property type="term" value="F:magnesium ion binding"/>
    <property type="evidence" value="ECO:0007669"/>
    <property type="project" value="UniProtKB-UniRule"/>
</dbReference>
<dbReference type="UniPathway" id="UPA00035">
    <property type="reaction ID" value="UER00041"/>
</dbReference>
<evidence type="ECO:0000256" key="9">
    <source>
        <dbReference type="HAMAP-Rule" id="MF_00211"/>
    </source>
</evidence>
<feature type="binding site" evidence="9">
    <location>
        <position position="230"/>
    </location>
    <ligand>
        <name>Mg(2+)</name>
        <dbReference type="ChEBI" id="CHEBI:18420"/>
        <label>1</label>
    </ligand>
</feature>
<evidence type="ECO:0000256" key="3">
    <source>
        <dbReference type="ARBA" id="ARBA00022676"/>
    </source>
</evidence>
<dbReference type="GO" id="GO:0000162">
    <property type="term" value="P:L-tryptophan biosynthetic process"/>
    <property type="evidence" value="ECO:0007669"/>
    <property type="project" value="UniProtKB-UniRule"/>
</dbReference>
<dbReference type="Pfam" id="PF02885">
    <property type="entry name" value="Glycos_trans_3N"/>
    <property type="match status" value="1"/>
</dbReference>
<evidence type="ECO:0000256" key="1">
    <source>
        <dbReference type="ARBA" id="ARBA00004907"/>
    </source>
</evidence>
<feature type="binding site" evidence="9">
    <location>
        <position position="230"/>
    </location>
    <ligand>
        <name>Mg(2+)</name>
        <dbReference type="ChEBI" id="CHEBI:18420"/>
        <label>2</label>
    </ligand>
</feature>
<comment type="cofactor">
    <cofactor evidence="9">
        <name>Mg(2+)</name>
        <dbReference type="ChEBI" id="CHEBI:18420"/>
    </cofactor>
    <text evidence="9">Binds 2 magnesium ions per monomer.</text>
</comment>
<evidence type="ECO:0000256" key="8">
    <source>
        <dbReference type="ARBA" id="ARBA00061188"/>
    </source>
</evidence>
<evidence type="ECO:0000313" key="13">
    <source>
        <dbReference type="Proteomes" id="UP000034883"/>
    </source>
</evidence>
<dbReference type="Gene3D" id="1.20.970.10">
    <property type="entry name" value="Transferase, Pyrimidine Nucleoside Phosphorylase, Chain C"/>
    <property type="match status" value="1"/>
</dbReference>
<feature type="binding site" evidence="9">
    <location>
        <position position="170"/>
    </location>
    <ligand>
        <name>anthranilate</name>
        <dbReference type="ChEBI" id="CHEBI:16567"/>
        <label>2</label>
    </ligand>
</feature>
<dbReference type="EMBL" id="CP011125">
    <property type="protein sequence ID" value="AKF07148.1"/>
    <property type="molecule type" value="Genomic_DNA"/>
</dbReference>
<comment type="pathway">
    <text evidence="1 9">Amino-acid biosynthesis; L-tryptophan biosynthesis; L-tryptophan from chorismate: step 2/5.</text>
</comment>
<feature type="binding site" evidence="9">
    <location>
        <position position="84"/>
    </location>
    <ligand>
        <name>anthranilate</name>
        <dbReference type="ChEBI" id="CHEBI:16567"/>
        <label>1</label>
    </ligand>
</feature>